<dbReference type="RefSeq" id="WP_282584131.1">
    <property type="nucleotide sequence ID" value="NZ_JAMOIM010000003.1"/>
</dbReference>
<evidence type="ECO:0000256" key="3">
    <source>
        <dbReference type="ARBA" id="ARBA00023125"/>
    </source>
</evidence>
<keyword evidence="9" id="KW-1185">Reference proteome</keyword>
<dbReference type="GO" id="GO:0003700">
    <property type="term" value="F:DNA-binding transcription factor activity"/>
    <property type="evidence" value="ECO:0007669"/>
    <property type="project" value="InterPro"/>
</dbReference>
<evidence type="ECO:0000313" key="8">
    <source>
        <dbReference type="EMBL" id="MCW6507773.1"/>
    </source>
</evidence>
<dbReference type="InterPro" id="IPR000847">
    <property type="entry name" value="LysR_HTH_N"/>
</dbReference>
<dbReference type="AlphaFoldDB" id="A0AA42CHP7"/>
<protein>
    <recommendedName>
        <fullName evidence="5">HTH-type transcriptional regulator CbbR</fullName>
    </recommendedName>
    <alternativeName>
        <fullName evidence="6">RuBisCO operon transcriptional regulator</fullName>
    </alternativeName>
</protein>
<dbReference type="InterPro" id="IPR036390">
    <property type="entry name" value="WH_DNA-bd_sf"/>
</dbReference>
<keyword evidence="4" id="KW-0804">Transcription</keyword>
<dbReference type="PANTHER" id="PTHR30126">
    <property type="entry name" value="HTH-TYPE TRANSCRIPTIONAL REGULATOR"/>
    <property type="match status" value="1"/>
</dbReference>
<dbReference type="EMBL" id="JAMOIM010000003">
    <property type="protein sequence ID" value="MCW6507773.1"/>
    <property type="molecule type" value="Genomic_DNA"/>
</dbReference>
<keyword evidence="2" id="KW-0805">Transcription regulation</keyword>
<evidence type="ECO:0000256" key="5">
    <source>
        <dbReference type="ARBA" id="ARBA00039279"/>
    </source>
</evidence>
<evidence type="ECO:0000256" key="4">
    <source>
        <dbReference type="ARBA" id="ARBA00023163"/>
    </source>
</evidence>
<comment type="caution">
    <text evidence="8">The sequence shown here is derived from an EMBL/GenBank/DDBJ whole genome shotgun (WGS) entry which is preliminary data.</text>
</comment>
<accession>A0AA42CHP7</accession>
<evidence type="ECO:0000256" key="1">
    <source>
        <dbReference type="ARBA" id="ARBA00009437"/>
    </source>
</evidence>
<dbReference type="Pfam" id="PF03466">
    <property type="entry name" value="LysR_substrate"/>
    <property type="match status" value="1"/>
</dbReference>
<organism evidence="8 9">
    <name type="scientific">Lichenifustis flavocetrariae</name>
    <dbReference type="NCBI Taxonomy" id="2949735"/>
    <lineage>
        <taxon>Bacteria</taxon>
        <taxon>Pseudomonadati</taxon>
        <taxon>Pseudomonadota</taxon>
        <taxon>Alphaproteobacteria</taxon>
        <taxon>Hyphomicrobiales</taxon>
        <taxon>Lichenihabitantaceae</taxon>
        <taxon>Lichenifustis</taxon>
    </lineage>
</organism>
<dbReference type="Gene3D" id="3.40.190.10">
    <property type="entry name" value="Periplasmic binding protein-like II"/>
    <property type="match status" value="2"/>
</dbReference>
<evidence type="ECO:0000256" key="6">
    <source>
        <dbReference type="ARBA" id="ARBA00043141"/>
    </source>
</evidence>
<keyword evidence="3" id="KW-0238">DNA-binding</keyword>
<gene>
    <name evidence="8" type="ORF">M8523_07020</name>
</gene>
<dbReference type="PROSITE" id="PS50931">
    <property type="entry name" value="HTH_LYSR"/>
    <property type="match status" value="1"/>
</dbReference>
<evidence type="ECO:0000256" key="2">
    <source>
        <dbReference type="ARBA" id="ARBA00023015"/>
    </source>
</evidence>
<dbReference type="GO" id="GO:0000976">
    <property type="term" value="F:transcription cis-regulatory region binding"/>
    <property type="evidence" value="ECO:0007669"/>
    <property type="project" value="TreeGrafter"/>
</dbReference>
<dbReference type="SUPFAM" id="SSF46785">
    <property type="entry name" value="Winged helix' DNA-binding domain"/>
    <property type="match status" value="1"/>
</dbReference>
<evidence type="ECO:0000259" key="7">
    <source>
        <dbReference type="PROSITE" id="PS50931"/>
    </source>
</evidence>
<dbReference type="InterPro" id="IPR005119">
    <property type="entry name" value="LysR_subst-bd"/>
</dbReference>
<reference evidence="8" key="1">
    <citation type="submission" date="2022-05" db="EMBL/GenBank/DDBJ databases">
        <authorList>
            <person name="Pankratov T."/>
        </authorList>
    </citation>
    <scope>NUCLEOTIDE SEQUENCE</scope>
    <source>
        <strain evidence="8">BP6-180914</strain>
    </source>
</reference>
<sequence>MAVSLANITLRQLRALAALAESGSVTGAARKLHLTQPAITLQLRAMQDLATLPLIQRVGSGVQLTEAGLELLHLSQRIEAAIADSQQALALISGQSRGRVRIGAVSTAKYFMPFAIAAFTRANPGIEVMLSIGNRETIIGALRGYSLDFAIMGRPPPDVAVQRHLIGDHPHVIIAPAGHWLAHDEGLAVNDLTHEVFLTRELGSGTRSLMERLFATANLTPTIGMEFDSNESIKQGIMAGLGIAFISAHTVATELEDGRLITLDIAGLPLVQQWFAIRRSDKILLPPAQKAFDFMAQEAARFLPKPPMGRPLSKA</sequence>
<dbReference type="Gene3D" id="1.10.10.10">
    <property type="entry name" value="Winged helix-like DNA-binding domain superfamily/Winged helix DNA-binding domain"/>
    <property type="match status" value="1"/>
</dbReference>
<comment type="similarity">
    <text evidence="1">Belongs to the LysR transcriptional regulatory family.</text>
</comment>
<dbReference type="InterPro" id="IPR036388">
    <property type="entry name" value="WH-like_DNA-bd_sf"/>
</dbReference>
<feature type="domain" description="HTH lysR-type" evidence="7">
    <location>
        <begin position="8"/>
        <end position="65"/>
    </location>
</feature>
<proteinExistence type="inferred from homology"/>
<dbReference type="SUPFAM" id="SSF53850">
    <property type="entry name" value="Periplasmic binding protein-like II"/>
    <property type="match status" value="1"/>
</dbReference>
<dbReference type="Proteomes" id="UP001165667">
    <property type="component" value="Unassembled WGS sequence"/>
</dbReference>
<dbReference type="PANTHER" id="PTHR30126:SF5">
    <property type="entry name" value="HTH-TYPE TRANSCRIPTIONAL ACTIVATOR CMPR"/>
    <property type="match status" value="1"/>
</dbReference>
<evidence type="ECO:0000313" key="9">
    <source>
        <dbReference type="Proteomes" id="UP001165667"/>
    </source>
</evidence>
<dbReference type="Pfam" id="PF00126">
    <property type="entry name" value="HTH_1"/>
    <property type="match status" value="1"/>
</dbReference>
<name>A0AA42CHP7_9HYPH</name>